<dbReference type="Pfam" id="PF00884">
    <property type="entry name" value="Sulfatase"/>
    <property type="match status" value="1"/>
</dbReference>
<dbReference type="Pfam" id="PF11893">
    <property type="entry name" value="DUF3413"/>
    <property type="match status" value="1"/>
</dbReference>
<dbReference type="EMBL" id="CP021376">
    <property type="protein sequence ID" value="ART81031.1"/>
    <property type="molecule type" value="Genomic_DNA"/>
</dbReference>
<dbReference type="InterPro" id="IPR024588">
    <property type="entry name" value="YejM_N"/>
</dbReference>
<evidence type="ECO:0000313" key="6">
    <source>
        <dbReference type="Proteomes" id="UP000243793"/>
    </source>
</evidence>
<dbReference type="OrthoDB" id="236686at2"/>
<feature type="transmembrane region" description="Helical" evidence="2">
    <location>
        <begin position="88"/>
        <end position="115"/>
    </location>
</feature>
<accession>A0A1Y0D0B7</accession>
<comment type="similarity">
    <text evidence="1">Belongs to the sulfatase family.</text>
</comment>
<dbReference type="PANTHER" id="PTHR42693:SF33">
    <property type="entry name" value="ARYLSULFATASE"/>
    <property type="match status" value="1"/>
</dbReference>
<name>A0A1Y0D0B7_9GAMM</name>
<dbReference type="InterPro" id="IPR050738">
    <property type="entry name" value="Sulfatase"/>
</dbReference>
<dbReference type="KEGG" id="ocm:CBP12_00025"/>
<gene>
    <name evidence="5" type="ORF">CBP12_00025</name>
</gene>
<evidence type="ECO:0000256" key="1">
    <source>
        <dbReference type="ARBA" id="ARBA00008779"/>
    </source>
</evidence>
<evidence type="ECO:0000256" key="2">
    <source>
        <dbReference type="SAM" id="Phobius"/>
    </source>
</evidence>
<feature type="domain" description="Sulfatase N-terminal" evidence="3">
    <location>
        <begin position="258"/>
        <end position="540"/>
    </location>
</feature>
<dbReference type="Gene3D" id="3.40.720.10">
    <property type="entry name" value="Alkaline Phosphatase, subunit A"/>
    <property type="match status" value="1"/>
</dbReference>
<dbReference type="InterPro" id="IPR017850">
    <property type="entry name" value="Alkaline_phosphatase_core_sf"/>
</dbReference>
<dbReference type="AlphaFoldDB" id="A0A1Y0D0B7"/>
<evidence type="ECO:0000313" key="5">
    <source>
        <dbReference type="EMBL" id="ART81031.1"/>
    </source>
</evidence>
<keyword evidence="2" id="KW-0812">Transmembrane</keyword>
<feature type="domain" description="Inner membrane protein YejM N-terminal" evidence="4">
    <location>
        <begin position="8"/>
        <end position="250"/>
    </location>
</feature>
<feature type="transmembrane region" description="Helical" evidence="2">
    <location>
        <begin position="51"/>
        <end position="76"/>
    </location>
</feature>
<dbReference type="SUPFAM" id="SSF53649">
    <property type="entry name" value="Alkaline phosphatase-like"/>
    <property type="match status" value="1"/>
</dbReference>
<evidence type="ECO:0000259" key="3">
    <source>
        <dbReference type="Pfam" id="PF00884"/>
    </source>
</evidence>
<dbReference type="InterPro" id="IPR012159">
    <property type="entry name" value="YejM-like"/>
</dbReference>
<dbReference type="InterPro" id="IPR000917">
    <property type="entry name" value="Sulfatase_N"/>
</dbReference>
<dbReference type="PANTHER" id="PTHR42693">
    <property type="entry name" value="ARYLSULFATASE FAMILY MEMBER"/>
    <property type="match status" value="1"/>
</dbReference>
<dbReference type="GO" id="GO:0004065">
    <property type="term" value="F:arylsulfatase activity"/>
    <property type="evidence" value="ECO:0007669"/>
    <property type="project" value="TreeGrafter"/>
</dbReference>
<feature type="transmembrane region" description="Helical" evidence="2">
    <location>
        <begin position="21"/>
        <end position="39"/>
    </location>
</feature>
<proteinExistence type="inferred from homology"/>
<evidence type="ECO:0000259" key="4">
    <source>
        <dbReference type="Pfam" id="PF11893"/>
    </source>
</evidence>
<dbReference type="CDD" id="cd16148">
    <property type="entry name" value="sulfatase_like"/>
    <property type="match status" value="1"/>
</dbReference>
<keyword evidence="2" id="KW-0472">Membrane</keyword>
<sequence length="622" mass="71621">MLKTGHLYRDNVSQLIGWGHWLVFFNVLLAMLVASRFLWLAGWPDTPLGSAYLLISWAGHFAFLTFFTYLLTLFPLTFLFPKLRTLQWLAATIATTALTLLLVDSQVFSLFKFHLNPTVWRLLLEQAQTEQASGWGWLFVWVPLLFLFELWLAGWLWRWSQRRRRSPAWPLAVPLLACFFLTHSLHIWADAYVYNPITEQKADFPLSYPMTAKRFLIKQGWLDEDQYKQLSQQVPETRKQQLNYPLRPLEVKAPEVAPNILLIIADGLRADQLDAITMPNLHRFAERHLQFSDHLSGGNQRQNALFSLFYSLPSRYQTQVRQEGTAPLFISELQRQDYRFGLFASGGLEDSVYKEAIFSSLRHSAFNSTEGGAYGDAQTVAEFNSWLAKQDNMRPWFSYVYLDAINDLDIPEGIEGPFQPALAHINPAEPYQKAEREALINRYRNAVFFTDRLLGQLIALPHPLAQQESQRDTLIIITAGHGIEFNDYDNNTWGWGNAYSPAQLQVPLVIAWPGKAQPARFDYPTSQLDLVPTLMRQALGVQSPARSYATGQSLFKEDLDRWRLASDENEYAIYQHADITLFNRRGDMQLLRASDYRQESDDSPELSLLLQVMSDLNRFQGH</sequence>
<feature type="transmembrane region" description="Helical" evidence="2">
    <location>
        <begin position="169"/>
        <end position="189"/>
    </location>
</feature>
<reference evidence="6" key="1">
    <citation type="submission" date="2017-05" db="EMBL/GenBank/DDBJ databases">
        <authorList>
            <person name="Sung H."/>
        </authorList>
    </citation>
    <scope>NUCLEOTIDE SEQUENCE [LARGE SCALE GENOMIC DNA]</scope>
    <source>
        <strain evidence="6">AMac2203</strain>
    </source>
</reference>
<dbReference type="Proteomes" id="UP000243793">
    <property type="component" value="Chromosome"/>
</dbReference>
<dbReference type="PIRSF" id="PIRSF004950">
    <property type="entry name" value="Mmb_sulf_HI0842"/>
    <property type="match status" value="1"/>
</dbReference>
<protein>
    <submittedName>
        <fullName evidence="5">Alkaline phosphatase</fullName>
    </submittedName>
</protein>
<organism evidence="5 6">
    <name type="scientific">Oceanisphaera avium</name>
    <dbReference type="NCBI Taxonomy" id="1903694"/>
    <lineage>
        <taxon>Bacteria</taxon>
        <taxon>Pseudomonadati</taxon>
        <taxon>Pseudomonadota</taxon>
        <taxon>Gammaproteobacteria</taxon>
        <taxon>Aeromonadales</taxon>
        <taxon>Aeromonadaceae</taxon>
        <taxon>Oceanisphaera</taxon>
    </lineage>
</organism>
<feature type="transmembrane region" description="Helical" evidence="2">
    <location>
        <begin position="135"/>
        <end position="157"/>
    </location>
</feature>
<keyword evidence="2" id="KW-1133">Transmembrane helix</keyword>
<keyword evidence="6" id="KW-1185">Reference proteome</keyword>